<evidence type="ECO:0000313" key="4">
    <source>
        <dbReference type="Proteomes" id="UP001176521"/>
    </source>
</evidence>
<evidence type="ECO:0000313" key="3">
    <source>
        <dbReference type="EMBL" id="KAK0529804.1"/>
    </source>
</evidence>
<feature type="chain" id="PRO_5043036057" description="Apple domain-containing protein" evidence="2">
    <location>
        <begin position="23"/>
        <end position="407"/>
    </location>
</feature>
<feature type="region of interest" description="Disordered" evidence="1">
    <location>
        <begin position="129"/>
        <end position="190"/>
    </location>
</feature>
<evidence type="ECO:0000256" key="2">
    <source>
        <dbReference type="SAM" id="SignalP"/>
    </source>
</evidence>
<proteinExistence type="predicted"/>
<organism evidence="3 4">
    <name type="scientific">Tilletia horrida</name>
    <dbReference type="NCBI Taxonomy" id="155126"/>
    <lineage>
        <taxon>Eukaryota</taxon>
        <taxon>Fungi</taxon>
        <taxon>Dikarya</taxon>
        <taxon>Basidiomycota</taxon>
        <taxon>Ustilaginomycotina</taxon>
        <taxon>Exobasidiomycetes</taxon>
        <taxon>Tilletiales</taxon>
        <taxon>Tilletiaceae</taxon>
        <taxon>Tilletia</taxon>
    </lineage>
</organism>
<sequence length="407" mass="42858">MKITSLGLAVTALAALAAPATATVTLTSTQCTTRFASTKGTVKYTTSTSTKTIHKTYTQTTTPILSVTPAPSTVFDIATATTTVVTTAPADTDTVTVTTTQTDTATTTTQQTASTTITLAVPTVTITSTTTAYPPAGFTPVGNASGRRRRHGRLERDGRGELPRNDEPLERSAPSAAAADDDDDDDLLARSFHPGAFKSASQKRYPRKVECEIDIIKKIKTTKYIQATEPTTVTASPRTVTATRTTTLSSTTTVVPPDVTATATATATTTVTTTTTQTTTATATETPPAITEQASATYYAACGSSNQHEENYLSSYLTADDISQSDALQPSAYDCCASCVTNSLCAGTIYFANGRTCRTLSTDPSLSNLCYPSRSFGVYGNAMPYNPAQGKEIISNGYCGRWTRTRG</sequence>
<name>A0AAN6GA97_9BASI</name>
<protein>
    <recommendedName>
        <fullName evidence="5">Apple domain-containing protein</fullName>
    </recommendedName>
</protein>
<feature type="signal peptide" evidence="2">
    <location>
        <begin position="1"/>
        <end position="22"/>
    </location>
</feature>
<feature type="compositionally biased region" description="Basic and acidic residues" evidence="1">
    <location>
        <begin position="154"/>
        <end position="170"/>
    </location>
</feature>
<keyword evidence="4" id="KW-1185">Reference proteome</keyword>
<dbReference type="EMBL" id="JAPDMQ010000233">
    <property type="protein sequence ID" value="KAK0529804.1"/>
    <property type="molecule type" value="Genomic_DNA"/>
</dbReference>
<dbReference type="AlphaFoldDB" id="A0AAN6GA97"/>
<dbReference type="Proteomes" id="UP001176521">
    <property type="component" value="Unassembled WGS sequence"/>
</dbReference>
<comment type="caution">
    <text evidence="3">The sequence shown here is derived from an EMBL/GenBank/DDBJ whole genome shotgun (WGS) entry which is preliminary data.</text>
</comment>
<keyword evidence="2" id="KW-0732">Signal</keyword>
<gene>
    <name evidence="3" type="ORF">OC842_004138</name>
</gene>
<evidence type="ECO:0000256" key="1">
    <source>
        <dbReference type="SAM" id="MobiDB-lite"/>
    </source>
</evidence>
<accession>A0AAN6GA97</accession>
<evidence type="ECO:0008006" key="5">
    <source>
        <dbReference type="Google" id="ProtNLM"/>
    </source>
</evidence>
<reference evidence="3" key="1">
    <citation type="journal article" date="2023" name="PhytoFront">
        <title>Draft Genome Resources of Seven Strains of Tilletia horrida, Causal Agent of Kernel Smut of Rice.</title>
        <authorList>
            <person name="Khanal S."/>
            <person name="Antony Babu S."/>
            <person name="Zhou X.G."/>
        </authorList>
    </citation>
    <scope>NUCLEOTIDE SEQUENCE</scope>
    <source>
        <strain evidence="3">TX3</strain>
    </source>
</reference>